<feature type="compositionally biased region" description="Basic and acidic residues" evidence="1">
    <location>
        <begin position="79"/>
        <end position="98"/>
    </location>
</feature>
<dbReference type="AlphaFoldDB" id="A0A660LHI0"/>
<proteinExistence type="predicted"/>
<comment type="caution">
    <text evidence="2">The sequence shown here is derived from an EMBL/GenBank/DDBJ whole genome shotgun (WGS) entry which is preliminary data.</text>
</comment>
<accession>A0A660LHI0</accession>
<reference evidence="2 3" key="1">
    <citation type="submission" date="2018-10" db="EMBL/GenBank/DDBJ databases">
        <title>Genomic Encyclopedia of Archaeal and Bacterial Type Strains, Phase II (KMG-II): from individual species to whole genera.</title>
        <authorList>
            <person name="Goeker M."/>
        </authorList>
    </citation>
    <scope>NUCLEOTIDE SEQUENCE [LARGE SCALE GENOMIC DNA]</scope>
    <source>
        <strain evidence="2 3">DSM 14954</strain>
    </source>
</reference>
<dbReference type="EMBL" id="RBIL01000001">
    <property type="protein sequence ID" value="RKQ93705.1"/>
    <property type="molecule type" value="Genomic_DNA"/>
</dbReference>
<evidence type="ECO:0000313" key="2">
    <source>
        <dbReference type="EMBL" id="RKQ93705.1"/>
    </source>
</evidence>
<feature type="region of interest" description="Disordered" evidence="1">
    <location>
        <begin position="77"/>
        <end position="98"/>
    </location>
</feature>
<dbReference type="Proteomes" id="UP000278962">
    <property type="component" value="Unassembled WGS sequence"/>
</dbReference>
<gene>
    <name evidence="2" type="ORF">C8N24_3576</name>
</gene>
<evidence type="ECO:0000313" key="3">
    <source>
        <dbReference type="Proteomes" id="UP000278962"/>
    </source>
</evidence>
<keyword evidence="3" id="KW-1185">Reference proteome</keyword>
<sequence>MRALEQANRVRLARAELKRQVAEGETTVAGIVLDCPWEAESMSIADLLMSQHRWGRSRCRRFLTSISMLETKTIGSMTERQRKELAGRLTGDQDRVAA</sequence>
<name>A0A660LHI0_9ACTN</name>
<dbReference type="Gene3D" id="1.10.8.50">
    <property type="match status" value="1"/>
</dbReference>
<protein>
    <submittedName>
        <fullName evidence="2">Uncharacterized protein</fullName>
    </submittedName>
</protein>
<organism evidence="2 3">
    <name type="scientific">Solirubrobacter pauli</name>
    <dbReference type="NCBI Taxonomy" id="166793"/>
    <lineage>
        <taxon>Bacteria</taxon>
        <taxon>Bacillati</taxon>
        <taxon>Actinomycetota</taxon>
        <taxon>Thermoleophilia</taxon>
        <taxon>Solirubrobacterales</taxon>
        <taxon>Solirubrobacteraceae</taxon>
        <taxon>Solirubrobacter</taxon>
    </lineage>
</organism>
<evidence type="ECO:0000256" key="1">
    <source>
        <dbReference type="SAM" id="MobiDB-lite"/>
    </source>
</evidence>